<sequence length="107" mass="11758">MECGDLSPWSAAIYRRFFETALAVAKPRVSPVFSRLCIPLCSDARIFFIPTLALFHSDGCLLLYSEACIFYAHAFILAPCRGELKLPRESGAKAPHSMECGDSSPLS</sequence>
<evidence type="ECO:0000313" key="2">
    <source>
        <dbReference type="Proteomes" id="UP000215086"/>
    </source>
</evidence>
<name>A0A286RC21_9BACT</name>
<dbReference type="EMBL" id="CP018477">
    <property type="protein sequence ID" value="ASV73513.1"/>
    <property type="molecule type" value="Genomic_DNA"/>
</dbReference>
<gene>
    <name evidence="1" type="ORF">THTE_0911</name>
</gene>
<proteinExistence type="predicted"/>
<protein>
    <submittedName>
        <fullName evidence="1">Uncharacterized protein</fullName>
    </submittedName>
</protein>
<evidence type="ECO:0000313" key="1">
    <source>
        <dbReference type="EMBL" id="ASV73513.1"/>
    </source>
</evidence>
<keyword evidence="2" id="KW-1185">Reference proteome</keyword>
<reference evidence="1 2" key="1">
    <citation type="journal article" name="Front. Microbiol.">
        <title>Sugar Metabolism of the First Thermophilic Planctomycete Thermogutta terrifontis: Comparative Genomic and Transcriptomic Approaches.</title>
        <authorList>
            <person name="Elcheninov A.G."/>
            <person name="Menzel P."/>
            <person name="Gudbergsdottir S.R."/>
            <person name="Slesarev A.I."/>
            <person name="Kadnikov V.V."/>
            <person name="Krogh A."/>
            <person name="Bonch-Osmolovskaya E.A."/>
            <person name="Peng X."/>
            <person name="Kublanov I.V."/>
        </authorList>
    </citation>
    <scope>NUCLEOTIDE SEQUENCE [LARGE SCALE GENOMIC DNA]</scope>
    <source>
        <strain evidence="1 2">R1</strain>
    </source>
</reference>
<accession>A0A286RC21</accession>
<dbReference type="Proteomes" id="UP000215086">
    <property type="component" value="Chromosome"/>
</dbReference>
<dbReference type="KEGG" id="ttf:THTE_0911"/>
<organism evidence="1 2">
    <name type="scientific">Thermogutta terrifontis</name>
    <dbReference type="NCBI Taxonomy" id="1331910"/>
    <lineage>
        <taxon>Bacteria</taxon>
        <taxon>Pseudomonadati</taxon>
        <taxon>Planctomycetota</taxon>
        <taxon>Planctomycetia</taxon>
        <taxon>Pirellulales</taxon>
        <taxon>Thermoguttaceae</taxon>
        <taxon>Thermogutta</taxon>
    </lineage>
</organism>
<dbReference type="AlphaFoldDB" id="A0A286RC21"/>